<dbReference type="eggNOG" id="KOG3935">
    <property type="taxonomic scope" value="Eukaryota"/>
</dbReference>
<gene>
    <name evidence="12" type="primary">20210673</name>
    <name evidence="11" type="ORF">HELRODRAFT_187749</name>
</gene>
<dbReference type="EMBL" id="AMQM01009300">
    <property type="status" value="NOT_ANNOTATED_CDS"/>
    <property type="molecule type" value="Genomic_DNA"/>
</dbReference>
<dbReference type="OrthoDB" id="44918at2759"/>
<dbReference type="Gene3D" id="3.40.1480.10">
    <property type="entry name" value="MOFRL domain"/>
    <property type="match status" value="1"/>
</dbReference>
<evidence type="ECO:0000256" key="4">
    <source>
        <dbReference type="ARBA" id="ARBA00020720"/>
    </source>
</evidence>
<evidence type="ECO:0000313" key="11">
    <source>
        <dbReference type="EMBL" id="ESO07082.1"/>
    </source>
</evidence>
<dbReference type="Pfam" id="PF13660">
    <property type="entry name" value="DUF4147"/>
    <property type="match status" value="1"/>
</dbReference>
<proteinExistence type="inferred from homology"/>
<dbReference type="OMA" id="GKAAWRM"/>
<feature type="domain" description="MOFRL-associated" evidence="10">
    <location>
        <begin position="11"/>
        <end position="258"/>
    </location>
</feature>
<dbReference type="CTD" id="20210673"/>
<evidence type="ECO:0000256" key="5">
    <source>
        <dbReference type="ARBA" id="ARBA00022679"/>
    </source>
</evidence>
<evidence type="ECO:0000256" key="7">
    <source>
        <dbReference type="ARBA" id="ARBA00022777"/>
    </source>
</evidence>
<dbReference type="EMBL" id="KB096233">
    <property type="protein sequence ID" value="ESO07082.1"/>
    <property type="molecule type" value="Genomic_DNA"/>
</dbReference>
<dbReference type="InParanoid" id="T1FPC6"/>
<dbReference type="EC" id="2.7.1.31" evidence="3"/>
<evidence type="ECO:0000313" key="12">
    <source>
        <dbReference type="EnsemblMetazoa" id="HelroP187749"/>
    </source>
</evidence>
<evidence type="ECO:0000259" key="9">
    <source>
        <dbReference type="Pfam" id="PF05161"/>
    </source>
</evidence>
<keyword evidence="8" id="KW-0067">ATP-binding</keyword>
<evidence type="ECO:0000313" key="13">
    <source>
        <dbReference type="Proteomes" id="UP000015101"/>
    </source>
</evidence>
<dbReference type="InterPro" id="IPR037035">
    <property type="entry name" value="GK-like_C_sf"/>
</dbReference>
<keyword evidence="7" id="KW-0418">Kinase</keyword>
<dbReference type="FunFam" id="3.40.50.10180:FF:000001">
    <property type="entry name" value="Glycerate kinase"/>
    <property type="match status" value="1"/>
</dbReference>
<dbReference type="GO" id="GO:0008887">
    <property type="term" value="F:glycerate kinase activity"/>
    <property type="evidence" value="ECO:0000318"/>
    <property type="project" value="GO_Central"/>
</dbReference>
<dbReference type="Pfam" id="PF05161">
    <property type="entry name" value="MOFRL"/>
    <property type="match status" value="1"/>
</dbReference>
<dbReference type="SUPFAM" id="SSF82544">
    <property type="entry name" value="GckA/TtuD-like"/>
    <property type="match status" value="1"/>
</dbReference>
<dbReference type="PANTHER" id="PTHR12227">
    <property type="entry name" value="GLYCERATE KINASE"/>
    <property type="match status" value="1"/>
</dbReference>
<dbReference type="InterPro" id="IPR039760">
    <property type="entry name" value="MOFRL_protein"/>
</dbReference>
<dbReference type="GeneID" id="20210673"/>
<sequence length="514" mass="55666">MEAVKLRNHAFELFNVSLKSVTPCTMMLNSLKISGNILSVGDQSYVLNNNVHIVAFGKAVIGMVKTAEDILGDHIVDGIASIPSGIQSTLKSFGKWDFLPSVTSKVKLIEGSTNNCPDENSLRAAQEIKKLVTKCGENDIVLVLISGGGSALLPSPTPPLTLQELSTVTQMLSKKGATIQQLNTVRKHLEELKGGGLAKAAFPAQVISLILSDVVNNDLNFIASGPTSQDFTTPQQCFDLLENFDLLNCVPQSVFTVLNDRSQSEEFKKDSESEHTLKKSVASFHCRNVHNVIIGSNVIALNSALKYADSLGYGTYLLSSSVTGDAEERGQMFALLINYICRTMYSKNKPDQLLVKNEFDLLHRGLEKSQLNELCKVVTEYDQCSKPVCILAAGETTVNVVGQGMGGRNQHMVLSAAIELNKLLETDVLSKYAITFLSAGTDGQDGPTDAAGASCDQTLIKQALKLNLKAEDFLRTNDSYTFFSKVDAGRYLLKTGLTGTNVMDLQIILISPIS</sequence>
<evidence type="ECO:0000256" key="1">
    <source>
        <dbReference type="ARBA" id="ARBA00000694"/>
    </source>
</evidence>
<evidence type="ECO:0000256" key="6">
    <source>
        <dbReference type="ARBA" id="ARBA00022741"/>
    </source>
</evidence>
<dbReference type="EnsemblMetazoa" id="HelroT187749">
    <property type="protein sequence ID" value="HelroP187749"/>
    <property type="gene ID" value="HelroG187749"/>
</dbReference>
<dbReference type="RefSeq" id="XP_009014822.1">
    <property type="nucleotide sequence ID" value="XM_009016574.1"/>
</dbReference>
<accession>T1FPC6</accession>
<name>T1FPC6_HELRO</name>
<evidence type="ECO:0000259" key="10">
    <source>
        <dbReference type="Pfam" id="PF13660"/>
    </source>
</evidence>
<evidence type="ECO:0000256" key="8">
    <source>
        <dbReference type="ARBA" id="ARBA00022840"/>
    </source>
</evidence>
<reference evidence="12" key="3">
    <citation type="submission" date="2015-06" db="UniProtKB">
        <authorList>
            <consortium name="EnsemblMetazoa"/>
        </authorList>
    </citation>
    <scope>IDENTIFICATION</scope>
</reference>
<evidence type="ECO:0000256" key="3">
    <source>
        <dbReference type="ARBA" id="ARBA00012101"/>
    </source>
</evidence>
<keyword evidence="13" id="KW-1185">Reference proteome</keyword>
<dbReference type="HOGENOM" id="CLU_032279_0_0_1"/>
<comment type="catalytic activity">
    <reaction evidence="1">
        <text>(R)-glycerate + ATP = (2R)-3-phosphoglycerate + ADP + H(+)</text>
        <dbReference type="Rhea" id="RHEA:23516"/>
        <dbReference type="ChEBI" id="CHEBI:15378"/>
        <dbReference type="ChEBI" id="CHEBI:16659"/>
        <dbReference type="ChEBI" id="CHEBI:30616"/>
        <dbReference type="ChEBI" id="CHEBI:58272"/>
        <dbReference type="ChEBI" id="CHEBI:456216"/>
        <dbReference type="EC" id="2.7.1.31"/>
    </reaction>
</comment>
<dbReference type="InterPro" id="IPR025286">
    <property type="entry name" value="MOFRL_assoc_dom"/>
</dbReference>
<reference evidence="13" key="1">
    <citation type="submission" date="2012-12" db="EMBL/GenBank/DDBJ databases">
        <authorList>
            <person name="Hellsten U."/>
            <person name="Grimwood J."/>
            <person name="Chapman J.A."/>
            <person name="Shapiro H."/>
            <person name="Aerts A."/>
            <person name="Otillar R.P."/>
            <person name="Terry A.Y."/>
            <person name="Boore J.L."/>
            <person name="Simakov O."/>
            <person name="Marletaz F."/>
            <person name="Cho S.-J."/>
            <person name="Edsinger-Gonzales E."/>
            <person name="Havlak P."/>
            <person name="Kuo D.-H."/>
            <person name="Larsson T."/>
            <person name="Lv J."/>
            <person name="Arendt D."/>
            <person name="Savage R."/>
            <person name="Osoegawa K."/>
            <person name="de Jong P."/>
            <person name="Lindberg D.R."/>
            <person name="Seaver E.C."/>
            <person name="Weisblat D.A."/>
            <person name="Putnam N.H."/>
            <person name="Grigoriev I.V."/>
            <person name="Rokhsar D.S."/>
        </authorList>
    </citation>
    <scope>NUCLEOTIDE SEQUENCE</scope>
</reference>
<dbReference type="InterPro" id="IPR038614">
    <property type="entry name" value="GK_N_sf"/>
</dbReference>
<dbReference type="STRING" id="6412.T1FPC6"/>
<dbReference type="InterPro" id="IPR007835">
    <property type="entry name" value="MOFRL"/>
</dbReference>
<dbReference type="Gene3D" id="3.40.50.10180">
    <property type="entry name" value="Glycerate kinase, MOFRL-like N-terminal domain"/>
    <property type="match status" value="1"/>
</dbReference>
<reference evidence="11 13" key="2">
    <citation type="journal article" date="2013" name="Nature">
        <title>Insights into bilaterian evolution from three spiralian genomes.</title>
        <authorList>
            <person name="Simakov O."/>
            <person name="Marletaz F."/>
            <person name="Cho S.J."/>
            <person name="Edsinger-Gonzales E."/>
            <person name="Havlak P."/>
            <person name="Hellsten U."/>
            <person name="Kuo D.H."/>
            <person name="Larsson T."/>
            <person name="Lv J."/>
            <person name="Arendt D."/>
            <person name="Savage R."/>
            <person name="Osoegawa K."/>
            <person name="de Jong P."/>
            <person name="Grimwood J."/>
            <person name="Chapman J.A."/>
            <person name="Shapiro H."/>
            <person name="Aerts A."/>
            <person name="Otillar R.P."/>
            <person name="Terry A.Y."/>
            <person name="Boore J.L."/>
            <person name="Grigoriev I.V."/>
            <person name="Lindberg D.R."/>
            <person name="Seaver E.C."/>
            <person name="Weisblat D.A."/>
            <person name="Putnam N.H."/>
            <person name="Rokhsar D.S."/>
        </authorList>
    </citation>
    <scope>NUCLEOTIDE SEQUENCE</scope>
</reference>
<dbReference type="FunCoup" id="T1FPC6">
    <property type="interactions" value="191"/>
</dbReference>
<comment type="similarity">
    <text evidence="2">Belongs to the glycerate kinase type-2 family.</text>
</comment>
<dbReference type="GO" id="GO:0005524">
    <property type="term" value="F:ATP binding"/>
    <property type="evidence" value="ECO:0007669"/>
    <property type="project" value="UniProtKB-KW"/>
</dbReference>
<protein>
    <recommendedName>
        <fullName evidence="4">Glycerate kinase</fullName>
        <ecNumber evidence="3">2.7.1.31</ecNumber>
    </recommendedName>
</protein>
<organism evidence="12 13">
    <name type="scientific">Helobdella robusta</name>
    <name type="common">Californian leech</name>
    <dbReference type="NCBI Taxonomy" id="6412"/>
    <lineage>
        <taxon>Eukaryota</taxon>
        <taxon>Metazoa</taxon>
        <taxon>Spiralia</taxon>
        <taxon>Lophotrochozoa</taxon>
        <taxon>Annelida</taxon>
        <taxon>Clitellata</taxon>
        <taxon>Hirudinea</taxon>
        <taxon>Rhynchobdellida</taxon>
        <taxon>Glossiphoniidae</taxon>
        <taxon>Helobdella</taxon>
    </lineage>
</organism>
<dbReference type="GO" id="GO:0005737">
    <property type="term" value="C:cytoplasm"/>
    <property type="evidence" value="ECO:0000318"/>
    <property type="project" value="GO_Central"/>
</dbReference>
<dbReference type="Proteomes" id="UP000015101">
    <property type="component" value="Unassembled WGS sequence"/>
</dbReference>
<keyword evidence="6" id="KW-0547">Nucleotide-binding</keyword>
<dbReference type="PANTHER" id="PTHR12227:SF0">
    <property type="entry name" value="GLYCERATE KINASE"/>
    <property type="match status" value="1"/>
</dbReference>
<feature type="domain" description="MOFRL" evidence="9">
    <location>
        <begin position="388"/>
        <end position="504"/>
    </location>
</feature>
<evidence type="ECO:0000256" key="2">
    <source>
        <dbReference type="ARBA" id="ARBA00005393"/>
    </source>
</evidence>
<dbReference type="KEGG" id="hro:HELRODRAFT_187749"/>
<dbReference type="AlphaFoldDB" id="T1FPC6"/>
<keyword evidence="5" id="KW-0808">Transferase</keyword>